<dbReference type="EMBL" id="CAAGRJ010008351">
    <property type="protein sequence ID" value="VFV26058.1"/>
    <property type="molecule type" value="Genomic_DNA"/>
</dbReference>
<dbReference type="InterPro" id="IPR024943">
    <property type="entry name" value="Enhancer_polycomb"/>
</dbReference>
<feature type="region of interest" description="Disordered" evidence="1">
    <location>
        <begin position="279"/>
        <end position="310"/>
    </location>
</feature>
<keyword evidence="4" id="KW-1185">Reference proteome</keyword>
<dbReference type="Pfam" id="PF06752">
    <property type="entry name" value="E_Pc_C"/>
    <property type="match status" value="1"/>
</dbReference>
<feature type="compositionally biased region" description="Low complexity" evidence="1">
    <location>
        <begin position="296"/>
        <end position="310"/>
    </location>
</feature>
<dbReference type="AlphaFoldDB" id="A0A485N1Z5"/>
<dbReference type="GO" id="GO:0006357">
    <property type="term" value="P:regulation of transcription by RNA polymerase II"/>
    <property type="evidence" value="ECO:0007669"/>
    <property type="project" value="InterPro"/>
</dbReference>
<reference evidence="3 4" key="1">
    <citation type="submission" date="2019-01" db="EMBL/GenBank/DDBJ databases">
        <authorList>
            <person name="Alioto T."/>
            <person name="Alioto T."/>
        </authorList>
    </citation>
    <scope>NUCLEOTIDE SEQUENCE [LARGE SCALE GENOMIC DNA]</scope>
</reference>
<accession>A0A485N1Z5</accession>
<evidence type="ECO:0000259" key="2">
    <source>
        <dbReference type="Pfam" id="PF06752"/>
    </source>
</evidence>
<dbReference type="Proteomes" id="UP000386466">
    <property type="component" value="Unassembled WGS sequence"/>
</dbReference>
<evidence type="ECO:0000256" key="1">
    <source>
        <dbReference type="SAM" id="MobiDB-lite"/>
    </source>
</evidence>
<feature type="compositionally biased region" description="Basic and acidic residues" evidence="1">
    <location>
        <begin position="738"/>
        <end position="747"/>
    </location>
</feature>
<organism evidence="3 4">
    <name type="scientific">Lynx pardinus</name>
    <name type="common">Iberian lynx</name>
    <name type="synonym">Felis pardina</name>
    <dbReference type="NCBI Taxonomy" id="191816"/>
    <lineage>
        <taxon>Eukaryota</taxon>
        <taxon>Metazoa</taxon>
        <taxon>Chordata</taxon>
        <taxon>Craniata</taxon>
        <taxon>Vertebrata</taxon>
        <taxon>Euteleostomi</taxon>
        <taxon>Mammalia</taxon>
        <taxon>Eutheria</taxon>
        <taxon>Laurasiatheria</taxon>
        <taxon>Carnivora</taxon>
        <taxon>Feliformia</taxon>
        <taxon>Felidae</taxon>
        <taxon>Felinae</taxon>
        <taxon>Lynx</taxon>
    </lineage>
</organism>
<feature type="domain" description="Enhancer of polycomb C-terminal" evidence="2">
    <location>
        <begin position="532"/>
        <end position="763"/>
    </location>
</feature>
<protein>
    <submittedName>
        <fullName evidence="3">Enhancer of polycomb homolog 1</fullName>
    </submittedName>
</protein>
<evidence type="ECO:0000313" key="4">
    <source>
        <dbReference type="Proteomes" id="UP000386466"/>
    </source>
</evidence>
<feature type="region of interest" description="Disordered" evidence="1">
    <location>
        <begin position="729"/>
        <end position="763"/>
    </location>
</feature>
<gene>
    <name evidence="3" type="ORF">LYPA_23C005977</name>
</gene>
<feature type="region of interest" description="Disordered" evidence="1">
    <location>
        <begin position="322"/>
        <end position="351"/>
    </location>
</feature>
<sequence>MEHHLQRAISAQQVYGEKRDNMVIPVPEAESNIAYYESIYPGEFKMPKQLIHIQPFSLDAEQPDYDLDSEDEVFVNKLKKKMDICPLQFEEMIDRLEKGSGQQPVSLQEAKLLLKEDDELIREVYEYWIKKRKNCRGPSLIPSVKQEKRDGSSTNDPYVAFRRRTEKMQTRKNRKNDEASYEKMLKLRRDLSRAVTILEMIKRREKSKRELLHLTLEIMEKRYNLGDYNGEIMSEVMAQRQPMKPTYAIPIIPITNSSQFKHQEAMDVKEFKANKQDKADLIRPKRKYEKKPKVLPSSAAATPQQTSPAALPVFNAKDLNQYDFPSSDEEPLSQVLSGSSEAEEENDPDGPFAFRRKAGCQYYAPHLDQTGNWPWTSPKDGGLGDVRYRYCLTTLTVPQRCIGFARRRVGRGGRVLLDRAHSDYDSMFRHLDLEMLSSPQHSPVNQFANTSETNTSDKSFSKDLSQILVNIKSCRWRHFRPRTPSLHDSDNDELSCRKLYRSINRTGTAQPGTQTCSTSTQSKSSSGSAHFAFTAEQYQQHQQQLALMQKQQLAQIQQQQANSNSSTTTSQGFVSKTLDSASAQFAASALVTSEQLMGFKMKDDVVLGIGVNGVLPASGVYKGLHLSSTTPTALVHTSPSTAGSTLLQPSNMTQTSSSHSALSHQVTAANSATTQVLIGNNIRLTVPSSVATVNSIAPINARHIPRTLSAVPSSALKLAAAANCQVSKVPSSSSVDSVPRENHESEKPALNNIADNTVAMEVT</sequence>
<name>A0A485N1Z5_LYNPA</name>
<evidence type="ECO:0000313" key="3">
    <source>
        <dbReference type="EMBL" id="VFV26058.1"/>
    </source>
</evidence>
<proteinExistence type="predicted"/>
<dbReference type="InterPro" id="IPR009607">
    <property type="entry name" value="Enhancer_polycomb_C"/>
</dbReference>
<dbReference type="PANTHER" id="PTHR14898">
    <property type="entry name" value="ENHANCER OF POLYCOMB"/>
    <property type="match status" value="1"/>
</dbReference>
<dbReference type="GO" id="GO:0035267">
    <property type="term" value="C:NuA4 histone acetyltransferase complex"/>
    <property type="evidence" value="ECO:0007669"/>
    <property type="project" value="InterPro"/>
</dbReference>